<keyword evidence="4 6" id="KW-0472">Membrane</keyword>
<evidence type="ECO:0000256" key="2">
    <source>
        <dbReference type="ARBA" id="ARBA00022692"/>
    </source>
</evidence>
<comment type="subcellular location">
    <subcellularLocation>
        <location evidence="1">Membrane</location>
    </subcellularLocation>
</comment>
<dbReference type="RefSeq" id="XP_032820535.1">
    <property type="nucleotide sequence ID" value="XM_032964644.1"/>
</dbReference>
<organism evidence="8">
    <name type="scientific">Petromyzon marinus</name>
    <name type="common">Sea lamprey</name>
    <dbReference type="NCBI Taxonomy" id="7757"/>
    <lineage>
        <taxon>Eukaryota</taxon>
        <taxon>Metazoa</taxon>
        <taxon>Chordata</taxon>
        <taxon>Craniata</taxon>
        <taxon>Vertebrata</taxon>
        <taxon>Cyclostomata</taxon>
        <taxon>Hyperoartia</taxon>
        <taxon>Petromyzontiformes</taxon>
        <taxon>Petromyzontidae</taxon>
        <taxon>Petromyzon</taxon>
    </lineage>
</organism>
<feature type="domain" description="Fatty acid hydroxylase" evidence="7">
    <location>
        <begin position="124"/>
        <end position="252"/>
    </location>
</feature>
<dbReference type="KEGG" id="pmrn:116948188"/>
<feature type="transmembrane region" description="Helical" evidence="6">
    <location>
        <begin position="117"/>
        <end position="137"/>
    </location>
</feature>
<evidence type="ECO:0000313" key="11">
    <source>
        <dbReference type="RefSeq" id="XP_032820534.1"/>
    </source>
</evidence>
<keyword evidence="3 6" id="KW-1133">Transmembrane helix</keyword>
<dbReference type="Proteomes" id="UP001318040">
    <property type="component" value="Chromosome 32"/>
</dbReference>
<gene>
    <name evidence="8 10 11 12" type="primary">SC5D</name>
</gene>
<dbReference type="Pfam" id="PF04116">
    <property type="entry name" value="FA_hydroxylase"/>
    <property type="match status" value="1"/>
</dbReference>
<dbReference type="HOGENOM" id="CLU_047036_2_2_1"/>
<dbReference type="InterPro" id="IPR050307">
    <property type="entry name" value="Sterol_Desaturase_Related"/>
</dbReference>
<keyword evidence="2 6" id="KW-0812">Transmembrane</keyword>
<dbReference type="OrthoDB" id="408954at2759"/>
<dbReference type="InterPro" id="IPR006694">
    <property type="entry name" value="Fatty_acid_hydroxylase"/>
</dbReference>
<dbReference type="PANTHER" id="PTHR11863">
    <property type="entry name" value="STEROL DESATURASE"/>
    <property type="match status" value="1"/>
</dbReference>
<dbReference type="GO" id="GO:0005506">
    <property type="term" value="F:iron ion binding"/>
    <property type="evidence" value="ECO:0007669"/>
    <property type="project" value="InterPro"/>
</dbReference>
<evidence type="ECO:0000256" key="4">
    <source>
        <dbReference type="ARBA" id="ARBA00023136"/>
    </source>
</evidence>
<dbReference type="STRING" id="7757.ENSPMAP00000005022"/>
<proteinExistence type="predicted"/>
<reference evidence="10 11" key="1">
    <citation type="submission" date="2025-04" db="UniProtKB">
        <authorList>
            <consortium name="RefSeq"/>
        </authorList>
    </citation>
    <scope>IDENTIFICATION</scope>
    <source>
        <tissue evidence="10 11">Sperm</tissue>
    </source>
</reference>
<dbReference type="GO" id="GO:0008610">
    <property type="term" value="P:lipid biosynthetic process"/>
    <property type="evidence" value="ECO:0007669"/>
    <property type="project" value="InterPro"/>
</dbReference>
<dbReference type="Ensembl" id="ENSPMAT00000005041.1">
    <property type="protein sequence ID" value="ENSPMAP00000005022.1"/>
    <property type="gene ID" value="ENSPMAG00000004570.1"/>
</dbReference>
<evidence type="ECO:0000256" key="5">
    <source>
        <dbReference type="SAM" id="MobiDB-lite"/>
    </source>
</evidence>
<evidence type="ECO:0000313" key="9">
    <source>
        <dbReference type="Proteomes" id="UP001318040"/>
    </source>
</evidence>
<evidence type="ECO:0000256" key="1">
    <source>
        <dbReference type="ARBA" id="ARBA00004370"/>
    </source>
</evidence>
<accession>S4RIJ0</accession>
<protein>
    <submittedName>
        <fullName evidence="10 11">Lathosterol oxidase</fullName>
    </submittedName>
    <submittedName>
        <fullName evidence="8">Sterol-C5-desaturase</fullName>
    </submittedName>
</protein>
<dbReference type="CTD" id="6309"/>
<evidence type="ECO:0000313" key="12">
    <source>
        <dbReference type="RefSeq" id="XP_032820535.1"/>
    </source>
</evidence>
<dbReference type="RefSeq" id="XP_032820533.1">
    <property type="nucleotide sequence ID" value="XM_032964642.1"/>
</dbReference>
<feature type="transmembrane region" description="Helical" evidence="6">
    <location>
        <begin position="79"/>
        <end position="97"/>
    </location>
</feature>
<feature type="transmembrane region" description="Helical" evidence="6">
    <location>
        <begin position="32"/>
        <end position="58"/>
    </location>
</feature>
<dbReference type="GO" id="GO:0016020">
    <property type="term" value="C:membrane"/>
    <property type="evidence" value="ECO:0007669"/>
    <property type="project" value="UniProtKB-SubCell"/>
</dbReference>
<dbReference type="GO" id="GO:0016491">
    <property type="term" value="F:oxidoreductase activity"/>
    <property type="evidence" value="ECO:0007669"/>
    <property type="project" value="InterPro"/>
</dbReference>
<dbReference type="GeneTree" id="ENSGT00550000075101"/>
<evidence type="ECO:0000259" key="7">
    <source>
        <dbReference type="Pfam" id="PF04116"/>
    </source>
</evidence>
<keyword evidence="9" id="KW-1185">Reference proteome</keyword>
<dbReference type="AlphaFoldDB" id="S4RIJ0"/>
<evidence type="ECO:0000313" key="10">
    <source>
        <dbReference type="RefSeq" id="XP_032820533.1"/>
    </source>
</evidence>
<dbReference type="GeneID" id="116948188"/>
<name>S4RIJ0_PETMA</name>
<evidence type="ECO:0000313" key="8">
    <source>
        <dbReference type="Ensembl" id="ENSPMAP00000005022.1"/>
    </source>
</evidence>
<sequence>MDIVLQYADSRVLTPYVYPAWWAEDDPVRQTLSLLLVTNLGGVAIYLIFATLSYYLIFDHKLMSHPLFLENQVRKEIKYAVQSMPWISIPTVALFFLEVRGYSRLYDSLDNSAFGLLGVLFSMLSFLLFTDMVIYWIHRVLHHKSIYKTLHKPHHKWKVPTPFASHAFHPIDGFMQSLPYHIYPFLFPLHKGVYLGLYIFVNIWTVSIHDGDYRVPQILRDVINGSAHHTDHHLYFECNYGQYFTLWDRLAGSYKHPSAFEGKGPHDYLRVDLLQTDKLESSEGAVHNGHPVPAASPAGSKKKE</sequence>
<dbReference type="OMA" id="FVFICPM"/>
<feature type="region of interest" description="Disordered" evidence="5">
    <location>
        <begin position="282"/>
        <end position="304"/>
    </location>
</feature>
<dbReference type="RefSeq" id="XP_032820534.1">
    <property type="nucleotide sequence ID" value="XM_032964643.1"/>
</dbReference>
<evidence type="ECO:0000256" key="6">
    <source>
        <dbReference type="SAM" id="Phobius"/>
    </source>
</evidence>
<evidence type="ECO:0000256" key="3">
    <source>
        <dbReference type="ARBA" id="ARBA00022989"/>
    </source>
</evidence>
<reference evidence="8" key="2">
    <citation type="submission" date="2025-05" db="UniProtKB">
        <authorList>
            <consortium name="Ensembl"/>
        </authorList>
    </citation>
    <scope>IDENTIFICATION</scope>
</reference>